<evidence type="ECO:0000256" key="5">
    <source>
        <dbReference type="ARBA" id="ARBA00022759"/>
    </source>
</evidence>
<evidence type="ECO:0000256" key="4">
    <source>
        <dbReference type="ARBA" id="ARBA00022723"/>
    </source>
</evidence>
<dbReference type="Pfam" id="PF02075">
    <property type="entry name" value="RuvC"/>
    <property type="match status" value="1"/>
</dbReference>
<evidence type="ECO:0000256" key="3">
    <source>
        <dbReference type="ARBA" id="ARBA00022722"/>
    </source>
</evidence>
<evidence type="ECO:0000256" key="9">
    <source>
        <dbReference type="ARBA" id="ARBA00023125"/>
    </source>
</evidence>
<keyword evidence="9" id="KW-0238">DNA-binding</keyword>
<accession>X1AUH6</accession>
<keyword evidence="4" id="KW-0479">Metal-binding</keyword>
<keyword evidence="10" id="KW-0233">DNA recombination</keyword>
<dbReference type="GO" id="GO:0004520">
    <property type="term" value="F:DNA endonuclease activity"/>
    <property type="evidence" value="ECO:0007669"/>
    <property type="project" value="InterPro"/>
</dbReference>
<gene>
    <name evidence="12" type="ORF">S01H4_24534</name>
</gene>
<keyword evidence="5" id="KW-0255">Endonuclease</keyword>
<protein>
    <submittedName>
        <fullName evidence="12">Uncharacterized protein</fullName>
    </submittedName>
</protein>
<dbReference type="NCBIfam" id="TIGR00228">
    <property type="entry name" value="ruvC"/>
    <property type="match status" value="1"/>
</dbReference>
<dbReference type="InterPro" id="IPR002176">
    <property type="entry name" value="X-over_junc_endoDNase_RuvC"/>
</dbReference>
<keyword evidence="3" id="KW-0540">Nuclease</keyword>
<evidence type="ECO:0000256" key="7">
    <source>
        <dbReference type="ARBA" id="ARBA00022801"/>
    </source>
</evidence>
<comment type="similarity">
    <text evidence="1">Belongs to the RuvC family.</text>
</comment>
<dbReference type="GO" id="GO:0006310">
    <property type="term" value="P:DNA recombination"/>
    <property type="evidence" value="ECO:0007669"/>
    <property type="project" value="UniProtKB-KW"/>
</dbReference>
<proteinExistence type="inferred from homology"/>
<evidence type="ECO:0000256" key="2">
    <source>
        <dbReference type="ARBA" id="ARBA00022490"/>
    </source>
</evidence>
<dbReference type="Gene3D" id="3.30.420.10">
    <property type="entry name" value="Ribonuclease H-like superfamily/Ribonuclease H"/>
    <property type="match status" value="1"/>
</dbReference>
<comment type="caution">
    <text evidence="12">The sequence shown here is derived from an EMBL/GenBank/DDBJ whole genome shotgun (WGS) entry which is preliminary data.</text>
</comment>
<dbReference type="InterPro" id="IPR036397">
    <property type="entry name" value="RNaseH_sf"/>
</dbReference>
<evidence type="ECO:0000256" key="1">
    <source>
        <dbReference type="ARBA" id="ARBA00009518"/>
    </source>
</evidence>
<keyword evidence="8" id="KW-0460">Magnesium</keyword>
<dbReference type="SUPFAM" id="SSF53098">
    <property type="entry name" value="Ribonuclease H-like"/>
    <property type="match status" value="1"/>
</dbReference>
<evidence type="ECO:0000256" key="11">
    <source>
        <dbReference type="ARBA" id="ARBA00023204"/>
    </source>
</evidence>
<name>X1AUH6_9ZZZZ</name>
<dbReference type="GO" id="GO:0003677">
    <property type="term" value="F:DNA binding"/>
    <property type="evidence" value="ECO:0007669"/>
    <property type="project" value="UniProtKB-KW"/>
</dbReference>
<sequence>HRLVEIISEHQPDAVAIEQPFMAKNVKAALAIGKAQAVAILAAANKGIPIYEYTPAQIKQRVTDYGASTKEQVQEMVRLQLGLAEVPQPNDAADALAVAICHLRETHLDSLLARQRGEK</sequence>
<dbReference type="PANTHER" id="PTHR30194">
    <property type="entry name" value="CROSSOVER JUNCTION ENDODEOXYRIBONUCLEASE RUVC"/>
    <property type="match status" value="1"/>
</dbReference>
<evidence type="ECO:0000313" key="12">
    <source>
        <dbReference type="EMBL" id="GAG86360.1"/>
    </source>
</evidence>
<dbReference type="PANTHER" id="PTHR30194:SF3">
    <property type="entry name" value="CROSSOVER JUNCTION ENDODEOXYRIBONUCLEASE RUVC"/>
    <property type="match status" value="1"/>
</dbReference>
<organism evidence="12">
    <name type="scientific">marine sediment metagenome</name>
    <dbReference type="NCBI Taxonomy" id="412755"/>
    <lineage>
        <taxon>unclassified sequences</taxon>
        <taxon>metagenomes</taxon>
        <taxon>ecological metagenomes</taxon>
    </lineage>
</organism>
<dbReference type="EMBL" id="BART01011536">
    <property type="protein sequence ID" value="GAG86360.1"/>
    <property type="molecule type" value="Genomic_DNA"/>
</dbReference>
<dbReference type="GO" id="GO:0016787">
    <property type="term" value="F:hydrolase activity"/>
    <property type="evidence" value="ECO:0007669"/>
    <property type="project" value="UniProtKB-KW"/>
</dbReference>
<keyword evidence="6" id="KW-0227">DNA damage</keyword>
<keyword evidence="7" id="KW-0378">Hydrolase</keyword>
<dbReference type="GO" id="GO:0046872">
    <property type="term" value="F:metal ion binding"/>
    <property type="evidence" value="ECO:0007669"/>
    <property type="project" value="UniProtKB-KW"/>
</dbReference>
<keyword evidence="2" id="KW-0963">Cytoplasm</keyword>
<evidence type="ECO:0000256" key="8">
    <source>
        <dbReference type="ARBA" id="ARBA00022842"/>
    </source>
</evidence>
<dbReference type="InterPro" id="IPR012337">
    <property type="entry name" value="RNaseH-like_sf"/>
</dbReference>
<dbReference type="CDD" id="cd16962">
    <property type="entry name" value="RuvC"/>
    <property type="match status" value="1"/>
</dbReference>
<feature type="non-terminal residue" evidence="12">
    <location>
        <position position="1"/>
    </location>
</feature>
<reference evidence="12" key="1">
    <citation type="journal article" date="2014" name="Front. Microbiol.">
        <title>High frequency of phylogenetically diverse reductive dehalogenase-homologous genes in deep subseafloor sedimentary metagenomes.</title>
        <authorList>
            <person name="Kawai M."/>
            <person name="Futagami T."/>
            <person name="Toyoda A."/>
            <person name="Takaki Y."/>
            <person name="Nishi S."/>
            <person name="Hori S."/>
            <person name="Arai W."/>
            <person name="Tsubouchi T."/>
            <person name="Morono Y."/>
            <person name="Uchiyama I."/>
            <person name="Ito T."/>
            <person name="Fujiyama A."/>
            <person name="Inagaki F."/>
            <person name="Takami H."/>
        </authorList>
    </citation>
    <scope>NUCLEOTIDE SEQUENCE</scope>
    <source>
        <strain evidence="12">Expedition CK06-06</strain>
    </source>
</reference>
<dbReference type="AlphaFoldDB" id="X1AUH6"/>
<dbReference type="FunFam" id="3.30.420.10:FF:000002">
    <property type="entry name" value="Crossover junction endodeoxyribonuclease RuvC"/>
    <property type="match status" value="1"/>
</dbReference>
<keyword evidence="11" id="KW-0234">DNA repair</keyword>
<dbReference type="PRINTS" id="PR00696">
    <property type="entry name" value="RSOLVASERUVC"/>
</dbReference>
<evidence type="ECO:0000256" key="6">
    <source>
        <dbReference type="ARBA" id="ARBA00022763"/>
    </source>
</evidence>
<evidence type="ECO:0000256" key="10">
    <source>
        <dbReference type="ARBA" id="ARBA00023172"/>
    </source>
</evidence>
<dbReference type="GO" id="GO:0006281">
    <property type="term" value="P:DNA repair"/>
    <property type="evidence" value="ECO:0007669"/>
    <property type="project" value="UniProtKB-KW"/>
</dbReference>